<keyword evidence="2 7" id="KW-0813">Transport</keyword>
<protein>
    <submittedName>
        <fullName evidence="10">Carbohydrate ABC transporter permease</fullName>
    </submittedName>
</protein>
<keyword evidence="6 7" id="KW-0472">Membrane</keyword>
<sequence>MSEHTTIPAPEIDENDAAAPSARPSTRAMRDDRSLHERIWSRALGRSERAAWMEKPSPGLSILKGLLIAVVTISIVVPMLVVVSTSFASSDQIRDAGGYVLFPTDPTLEAYRTIFKSPLVFRAIGVSAFITLVGTLLALFVTITMAYALSRPVLFGKPMLMAIIVTLFFSPGLIPMYLMVKELHLLDTIWSLILPGLFAGFNFIVMRSFFMGIPKELLESAKIDGASDFTILLRIVLPLSKAVIAVIGLFYAVGFWNSFFNALLYINDQSLWPIQMILRSYVIQGSSMTADTLGVSQAPPPQSIKMGVVVVALAPIVVVYPFLQKYFSKGVITGAIKG</sequence>
<evidence type="ECO:0000256" key="3">
    <source>
        <dbReference type="ARBA" id="ARBA00022475"/>
    </source>
</evidence>
<name>A0ABY4N596_9MICO</name>
<dbReference type="CDD" id="cd06261">
    <property type="entry name" value="TM_PBP2"/>
    <property type="match status" value="1"/>
</dbReference>
<gene>
    <name evidence="10" type="ORF">M4486_17045</name>
</gene>
<feature type="transmembrane region" description="Helical" evidence="7">
    <location>
        <begin position="304"/>
        <end position="323"/>
    </location>
</feature>
<comment type="similarity">
    <text evidence="7">Belongs to the binding-protein-dependent transport system permease family.</text>
</comment>
<proteinExistence type="inferred from homology"/>
<evidence type="ECO:0000256" key="1">
    <source>
        <dbReference type="ARBA" id="ARBA00004651"/>
    </source>
</evidence>
<evidence type="ECO:0000313" key="11">
    <source>
        <dbReference type="Proteomes" id="UP001055868"/>
    </source>
</evidence>
<feature type="transmembrane region" description="Helical" evidence="7">
    <location>
        <begin position="62"/>
        <end position="83"/>
    </location>
</feature>
<evidence type="ECO:0000256" key="4">
    <source>
        <dbReference type="ARBA" id="ARBA00022692"/>
    </source>
</evidence>
<keyword evidence="11" id="KW-1185">Reference proteome</keyword>
<evidence type="ECO:0000256" key="7">
    <source>
        <dbReference type="RuleBase" id="RU363032"/>
    </source>
</evidence>
<evidence type="ECO:0000313" key="10">
    <source>
        <dbReference type="EMBL" id="UQN29319.1"/>
    </source>
</evidence>
<feature type="transmembrane region" description="Helical" evidence="7">
    <location>
        <begin position="231"/>
        <end position="253"/>
    </location>
</feature>
<evidence type="ECO:0000256" key="6">
    <source>
        <dbReference type="ARBA" id="ARBA00023136"/>
    </source>
</evidence>
<evidence type="ECO:0000259" key="9">
    <source>
        <dbReference type="PROSITE" id="PS50928"/>
    </source>
</evidence>
<keyword evidence="4 7" id="KW-0812">Transmembrane</keyword>
<feature type="region of interest" description="Disordered" evidence="8">
    <location>
        <begin position="1"/>
        <end position="33"/>
    </location>
</feature>
<evidence type="ECO:0000256" key="5">
    <source>
        <dbReference type="ARBA" id="ARBA00022989"/>
    </source>
</evidence>
<dbReference type="EMBL" id="CP097218">
    <property type="protein sequence ID" value="UQN29319.1"/>
    <property type="molecule type" value="Genomic_DNA"/>
</dbReference>
<feature type="transmembrane region" description="Helical" evidence="7">
    <location>
        <begin position="119"/>
        <end position="147"/>
    </location>
</feature>
<dbReference type="SUPFAM" id="SSF161098">
    <property type="entry name" value="MetI-like"/>
    <property type="match status" value="1"/>
</dbReference>
<keyword evidence="5 7" id="KW-1133">Transmembrane helix</keyword>
<dbReference type="PROSITE" id="PS50928">
    <property type="entry name" value="ABC_TM1"/>
    <property type="match status" value="1"/>
</dbReference>
<dbReference type="Proteomes" id="UP001055868">
    <property type="component" value="Chromosome"/>
</dbReference>
<dbReference type="Gene3D" id="1.10.3720.10">
    <property type="entry name" value="MetI-like"/>
    <property type="match status" value="1"/>
</dbReference>
<feature type="compositionally biased region" description="Low complexity" evidence="8">
    <location>
        <begin position="17"/>
        <end position="27"/>
    </location>
</feature>
<feature type="transmembrane region" description="Helical" evidence="7">
    <location>
        <begin position="159"/>
        <end position="177"/>
    </location>
</feature>
<dbReference type="PANTHER" id="PTHR43744:SF9">
    <property type="entry name" value="POLYGALACTURONAN_RHAMNOGALACTURONAN TRANSPORT SYSTEM PERMEASE PROTEIN YTCP"/>
    <property type="match status" value="1"/>
</dbReference>
<feature type="domain" description="ABC transmembrane type-1" evidence="9">
    <location>
        <begin position="124"/>
        <end position="321"/>
    </location>
</feature>
<accession>A0ABY4N596</accession>
<organism evidence="10 11">
    <name type="scientific">Brachybacterium kimchii</name>
    <dbReference type="NCBI Taxonomy" id="2942909"/>
    <lineage>
        <taxon>Bacteria</taxon>
        <taxon>Bacillati</taxon>
        <taxon>Actinomycetota</taxon>
        <taxon>Actinomycetes</taxon>
        <taxon>Micrococcales</taxon>
        <taxon>Dermabacteraceae</taxon>
        <taxon>Brachybacterium</taxon>
    </lineage>
</organism>
<dbReference type="Pfam" id="PF00528">
    <property type="entry name" value="BPD_transp_1"/>
    <property type="match status" value="1"/>
</dbReference>
<keyword evidence="3" id="KW-1003">Cell membrane</keyword>
<dbReference type="PANTHER" id="PTHR43744">
    <property type="entry name" value="ABC TRANSPORTER PERMEASE PROTEIN MG189-RELATED-RELATED"/>
    <property type="match status" value="1"/>
</dbReference>
<dbReference type="InterPro" id="IPR035906">
    <property type="entry name" value="MetI-like_sf"/>
</dbReference>
<comment type="subcellular location">
    <subcellularLocation>
        <location evidence="1 7">Cell membrane</location>
        <topology evidence="1 7">Multi-pass membrane protein</topology>
    </subcellularLocation>
</comment>
<feature type="transmembrane region" description="Helical" evidence="7">
    <location>
        <begin position="189"/>
        <end position="210"/>
    </location>
</feature>
<evidence type="ECO:0000256" key="2">
    <source>
        <dbReference type="ARBA" id="ARBA00022448"/>
    </source>
</evidence>
<dbReference type="InterPro" id="IPR000515">
    <property type="entry name" value="MetI-like"/>
</dbReference>
<evidence type="ECO:0000256" key="8">
    <source>
        <dbReference type="SAM" id="MobiDB-lite"/>
    </source>
</evidence>
<reference evidence="10" key="1">
    <citation type="submission" date="2022-05" db="EMBL/GenBank/DDBJ databases">
        <title>Genomic analysis of Brachybacterium sp. CBA3104.</title>
        <authorList>
            <person name="Roh S.W."/>
            <person name="Kim Y.B."/>
            <person name="Kim Y."/>
        </authorList>
    </citation>
    <scope>NUCLEOTIDE SEQUENCE</scope>
    <source>
        <strain evidence="10">CBA3104</strain>
    </source>
</reference>